<reference evidence="1" key="2">
    <citation type="submission" date="2019-08" db="EMBL/GenBank/DDBJ databases">
        <title>Investigation of anaerobic lignin degradation for improved lignocellulosic biofuels.</title>
        <authorList>
            <person name="Deangelis K.PhD."/>
        </authorList>
    </citation>
    <scope>NUCLEOTIDE SEQUENCE [LARGE SCALE GENOMIC DNA]</scope>
    <source>
        <strain evidence="1">128R</strain>
    </source>
</reference>
<organism evidence="1">
    <name type="scientific">Serratia fonticola</name>
    <dbReference type="NCBI Taxonomy" id="47917"/>
    <lineage>
        <taxon>Bacteria</taxon>
        <taxon>Pseudomonadati</taxon>
        <taxon>Pseudomonadota</taxon>
        <taxon>Gammaproteobacteria</taxon>
        <taxon>Enterobacterales</taxon>
        <taxon>Yersiniaceae</taxon>
        <taxon>Serratia</taxon>
    </lineage>
</organism>
<gene>
    <name evidence="1" type="ORF">FHU10_1376</name>
</gene>
<comment type="caution">
    <text evidence="1">The sequence shown here is derived from an EMBL/GenBank/DDBJ whole genome shotgun (WGS) entry which is preliminary data.</text>
</comment>
<reference evidence="1" key="1">
    <citation type="submission" date="2019-06" db="EMBL/GenBank/DDBJ databases">
        <authorList>
            <person name="Deangelis K."/>
            <person name="Huntemann M."/>
            <person name="Clum A."/>
            <person name="Pillay M."/>
            <person name="Palaniappan K."/>
            <person name="Varghese N."/>
            <person name="Mikhailova N."/>
            <person name="Stamatis D."/>
            <person name="Reddy T."/>
            <person name="Daum C."/>
            <person name="Shapiro N."/>
            <person name="Ivanova N."/>
            <person name="Kyrpides N."/>
            <person name="Woyke T."/>
        </authorList>
    </citation>
    <scope>NUCLEOTIDE SEQUENCE [LARGE SCALE GENOMIC DNA]</scope>
    <source>
        <strain evidence="1">128R</strain>
    </source>
</reference>
<sequence>MVKKTPGKDNNNDNELIVLYGISVQGAGLL</sequence>
<accession>A0A542BJ48</accession>
<proteinExistence type="predicted"/>
<protein>
    <submittedName>
        <fullName evidence="1">Uncharacterized protein</fullName>
    </submittedName>
</protein>
<evidence type="ECO:0000313" key="1">
    <source>
        <dbReference type="EMBL" id="TVZ68914.1"/>
    </source>
</evidence>
<dbReference type="EMBL" id="VISQ01000001">
    <property type="protein sequence ID" value="TVZ68914.1"/>
    <property type="molecule type" value="Genomic_DNA"/>
</dbReference>
<dbReference type="AlphaFoldDB" id="A0A542BJ48"/>
<name>A0A542BJ48_SERFO</name>